<evidence type="ECO:0000313" key="2">
    <source>
        <dbReference type="EMBL" id="SFL23113.1"/>
    </source>
</evidence>
<dbReference type="InterPro" id="IPR013211">
    <property type="entry name" value="LVIVD"/>
</dbReference>
<dbReference type="RefSeq" id="WP_245756901.1">
    <property type="nucleotide sequence ID" value="NZ_FOTC01000003.1"/>
</dbReference>
<dbReference type="STRING" id="553466.SAMN04487950_2939"/>
<reference evidence="3" key="1">
    <citation type="submission" date="2016-10" db="EMBL/GenBank/DDBJ databases">
        <authorList>
            <person name="Varghese N."/>
            <person name="Submissions S."/>
        </authorList>
    </citation>
    <scope>NUCLEOTIDE SEQUENCE [LARGE SCALE GENOMIC DNA]</scope>
    <source>
        <strain evidence="3">CGMCC 1.7738</strain>
    </source>
</reference>
<feature type="region of interest" description="Disordered" evidence="1">
    <location>
        <begin position="408"/>
        <end position="458"/>
    </location>
</feature>
<dbReference type="Pfam" id="PF08309">
    <property type="entry name" value="LVIVD"/>
    <property type="match status" value="2"/>
</dbReference>
<keyword evidence="3" id="KW-1185">Reference proteome</keyword>
<accession>A0A1I4G084</accession>
<evidence type="ECO:0000256" key="1">
    <source>
        <dbReference type="SAM" id="MobiDB-lite"/>
    </source>
</evidence>
<dbReference type="EMBL" id="FOTC01000003">
    <property type="protein sequence ID" value="SFL23113.1"/>
    <property type="molecule type" value="Genomic_DNA"/>
</dbReference>
<dbReference type="SUPFAM" id="SSF75011">
    <property type="entry name" value="3-carboxy-cis,cis-mucoante lactonizing enzyme"/>
    <property type="match status" value="1"/>
</dbReference>
<sequence>MHRRDVLRLGAAALGASVVGGSTATAHPGPYRPYGSVAVDGAKEAVVGPDGQYVFVAATTGYAVVDVSVADRPEVVADRRDLLADRENGPLRGIYDVKLRGNRLVVVGPANPIPGALAGMLVEDVSDPANPETVAFYETDHPIHNCYLDGDYAYLTANNGAKNPIVIADVSGDSPEEVARWSLPDYDEAWSDVPPWLRSTHDVWVHDGVAYLAEWDAGTWLLDVSDPTAPSYLSHIEGVPRDELLDLSEGEVRRQGMTPPGNHHFVSVTDDSSLLGVGRESWARQTEEDGLVGGPSGIDLWDISDPTTPERLTTIEPPTTDNPVYGGVWTTAHNFEFRGERLYSSWYQGGVKRHDISDPSNPEELTWWRDPDAASFWTAQLAVPGETFVASDMGVPRGEGAEIYVFPDHAGDQENPPSLTNGTSMDGGSDVVTATPTPNASDTESQSTPTSDADAPGFGVGVGLTALGLAGWRLADRRRE</sequence>
<dbReference type="AlphaFoldDB" id="A0A1I4G084"/>
<proteinExistence type="predicted"/>
<dbReference type="Proteomes" id="UP000199607">
    <property type="component" value="Unassembled WGS sequence"/>
</dbReference>
<name>A0A1I4G084_9EURY</name>
<organism evidence="2 3">
    <name type="scientific">Halogranum rubrum</name>
    <dbReference type="NCBI Taxonomy" id="553466"/>
    <lineage>
        <taxon>Archaea</taxon>
        <taxon>Methanobacteriati</taxon>
        <taxon>Methanobacteriota</taxon>
        <taxon>Stenosarchaea group</taxon>
        <taxon>Halobacteria</taxon>
        <taxon>Halobacteriales</taxon>
        <taxon>Haloferacaceae</taxon>
    </lineage>
</organism>
<protein>
    <submittedName>
        <fullName evidence="2">LVIVD repeat-containing protein</fullName>
    </submittedName>
</protein>
<feature type="compositionally biased region" description="Polar residues" evidence="1">
    <location>
        <begin position="415"/>
        <end position="451"/>
    </location>
</feature>
<evidence type="ECO:0000313" key="3">
    <source>
        <dbReference type="Proteomes" id="UP000199607"/>
    </source>
</evidence>
<gene>
    <name evidence="2" type="ORF">SAMN04487950_2939</name>
</gene>